<sequence length="101" mass="11320">MFDGVVTFRSADLDTIQSSTAGQQQKYQEIWEEVRAQLRGLIDQGLVDASLGEVIDERDREFRRQSDSYDQGVTSQNQAVRNVQQAGIEGGALMRQRASGR</sequence>
<name>A0A1I6PW23_9ACTN</name>
<proteinExistence type="predicted"/>
<keyword evidence="2" id="KW-1185">Reference proteome</keyword>
<dbReference type="STRING" id="1176198.SAMN05444716_101763"/>
<gene>
    <name evidence="1" type="ORF">SAMN05444716_101763</name>
</gene>
<evidence type="ECO:0000313" key="2">
    <source>
        <dbReference type="Proteomes" id="UP000198873"/>
    </source>
</evidence>
<dbReference type="EMBL" id="FPAB01000001">
    <property type="protein sequence ID" value="SFS44394.1"/>
    <property type="molecule type" value="Genomic_DNA"/>
</dbReference>
<accession>A0A1I6PW23</accession>
<dbReference type="AlphaFoldDB" id="A0A1I6PW23"/>
<evidence type="ECO:0000313" key="1">
    <source>
        <dbReference type="EMBL" id="SFS44394.1"/>
    </source>
</evidence>
<dbReference type="Proteomes" id="UP000198873">
    <property type="component" value="Unassembled WGS sequence"/>
</dbReference>
<dbReference type="RefSeq" id="WP_139275141.1">
    <property type="nucleotide sequence ID" value="NZ_FPAB01000001.1"/>
</dbReference>
<protein>
    <submittedName>
        <fullName evidence="1">Uncharacterized protein</fullName>
    </submittedName>
</protein>
<reference evidence="2" key="1">
    <citation type="submission" date="2016-10" db="EMBL/GenBank/DDBJ databases">
        <authorList>
            <person name="Varghese N."/>
            <person name="Submissions S."/>
        </authorList>
    </citation>
    <scope>NUCLEOTIDE SEQUENCE [LARGE SCALE GENOMIC DNA]</scope>
    <source>
        <strain evidence="2">CGMCC 4.7047</strain>
    </source>
</reference>
<organism evidence="1 2">
    <name type="scientific">Streptomyces harbinensis</name>
    <dbReference type="NCBI Taxonomy" id="1176198"/>
    <lineage>
        <taxon>Bacteria</taxon>
        <taxon>Bacillati</taxon>
        <taxon>Actinomycetota</taxon>
        <taxon>Actinomycetes</taxon>
        <taxon>Kitasatosporales</taxon>
        <taxon>Streptomycetaceae</taxon>
        <taxon>Streptomyces</taxon>
    </lineage>
</organism>